<dbReference type="GO" id="GO:0005739">
    <property type="term" value="C:mitochondrion"/>
    <property type="evidence" value="ECO:0007669"/>
    <property type="project" value="UniProtKB-SubCell"/>
</dbReference>
<dbReference type="InterPro" id="IPR050700">
    <property type="entry name" value="YIM1/Zinc_Alcohol_DH_Fams"/>
</dbReference>
<dbReference type="FunFam" id="3.40.50.720:FF:000147">
    <property type="entry name" value="Reticulon-4-interacting protein 1 homolog, mitochondrial"/>
    <property type="match status" value="1"/>
</dbReference>
<evidence type="ECO:0000256" key="4">
    <source>
        <dbReference type="ARBA" id="ARBA00023002"/>
    </source>
</evidence>
<evidence type="ECO:0000256" key="5">
    <source>
        <dbReference type="ARBA" id="ARBA00023128"/>
    </source>
</evidence>
<evidence type="ECO:0000256" key="2">
    <source>
        <dbReference type="ARBA" id="ARBA00010371"/>
    </source>
</evidence>
<evidence type="ECO:0000256" key="1">
    <source>
        <dbReference type="ARBA" id="ARBA00004173"/>
    </source>
</evidence>
<dbReference type="InterPro" id="IPR013149">
    <property type="entry name" value="ADH-like_C"/>
</dbReference>
<dbReference type="SMART" id="SM00829">
    <property type="entry name" value="PKS_ER"/>
    <property type="match status" value="1"/>
</dbReference>
<dbReference type="PANTHER" id="PTHR11695">
    <property type="entry name" value="ALCOHOL DEHYDROGENASE RELATED"/>
    <property type="match status" value="1"/>
</dbReference>
<dbReference type="PANTHER" id="PTHR11695:SF294">
    <property type="entry name" value="RETICULON-4-INTERACTING PROTEIN 1, MITOCHONDRIAL"/>
    <property type="match status" value="1"/>
</dbReference>
<feature type="domain" description="Enoyl reductase (ER)" evidence="6">
    <location>
        <begin position="10"/>
        <end position="316"/>
    </location>
</feature>
<dbReference type="Proteomes" id="UP001558652">
    <property type="component" value="Unassembled WGS sequence"/>
</dbReference>
<dbReference type="InterPro" id="IPR020843">
    <property type="entry name" value="ER"/>
</dbReference>
<keyword evidence="5" id="KW-0496">Mitochondrion</keyword>
<dbReference type="InterPro" id="IPR011032">
    <property type="entry name" value="GroES-like_sf"/>
</dbReference>
<keyword evidence="3" id="KW-0809">Transit peptide</keyword>
<sequence length="326" mass="35228">MTAWTVQSKRNSAKLDLTNVKTPHIRKPSEVIVKVLATSVNPIDIAMLDGYGNTVLDTIRQIDGTYDEFRPKILGRDFCGEIISKGNSVRSELSIGDIIYGVVTPHLQGCHAEQVVVDENMVCLKPNHLDINKAAGILYTALTAWSALKISGDLYLMPAKHKRILVVGASGGVGSAAVQLLKAWGAEVIATCRTDAMYLVGCLNPDMVIDYTNRDALHEIKSAGKYDIILDASGNINPATYIPFLKDWSNSKFITLRSPFLKNTDSYGLIVGMVRNVAEFVLSNAASGAPIKGSTIRWAFFAPIPAAVEEISGLVAANKVLNIAPN</sequence>
<dbReference type="InterPro" id="IPR013154">
    <property type="entry name" value="ADH-like_N"/>
</dbReference>
<organism evidence="7 8">
    <name type="scientific">Ranatra chinensis</name>
    <dbReference type="NCBI Taxonomy" id="642074"/>
    <lineage>
        <taxon>Eukaryota</taxon>
        <taxon>Metazoa</taxon>
        <taxon>Ecdysozoa</taxon>
        <taxon>Arthropoda</taxon>
        <taxon>Hexapoda</taxon>
        <taxon>Insecta</taxon>
        <taxon>Pterygota</taxon>
        <taxon>Neoptera</taxon>
        <taxon>Paraneoptera</taxon>
        <taxon>Hemiptera</taxon>
        <taxon>Heteroptera</taxon>
        <taxon>Panheteroptera</taxon>
        <taxon>Nepomorpha</taxon>
        <taxon>Nepidae</taxon>
        <taxon>Ranatrinae</taxon>
        <taxon>Ranatra</taxon>
    </lineage>
</organism>
<keyword evidence="4" id="KW-0560">Oxidoreductase</keyword>
<dbReference type="SUPFAM" id="SSF50129">
    <property type="entry name" value="GroES-like"/>
    <property type="match status" value="1"/>
</dbReference>
<gene>
    <name evidence="7" type="ORF">AAG570_008385</name>
</gene>
<dbReference type="SUPFAM" id="SSF51735">
    <property type="entry name" value="NAD(P)-binding Rossmann-fold domains"/>
    <property type="match status" value="1"/>
</dbReference>
<dbReference type="Gene3D" id="3.90.180.10">
    <property type="entry name" value="Medium-chain alcohol dehydrogenases, catalytic domain"/>
    <property type="match status" value="1"/>
</dbReference>
<accession>A0ABD0YRC9</accession>
<comment type="subcellular location">
    <subcellularLocation>
        <location evidence="1">Mitochondrion</location>
    </subcellularLocation>
</comment>
<dbReference type="Gene3D" id="3.40.50.720">
    <property type="entry name" value="NAD(P)-binding Rossmann-like Domain"/>
    <property type="match status" value="1"/>
</dbReference>
<dbReference type="InterPro" id="IPR036291">
    <property type="entry name" value="NAD(P)-bd_dom_sf"/>
</dbReference>
<comment type="caution">
    <text evidence="7">The sequence shown here is derived from an EMBL/GenBank/DDBJ whole genome shotgun (WGS) entry which is preliminary data.</text>
</comment>
<proteinExistence type="inferred from homology"/>
<evidence type="ECO:0000256" key="3">
    <source>
        <dbReference type="ARBA" id="ARBA00022946"/>
    </source>
</evidence>
<dbReference type="GO" id="GO:0016491">
    <property type="term" value="F:oxidoreductase activity"/>
    <property type="evidence" value="ECO:0007669"/>
    <property type="project" value="UniProtKB-KW"/>
</dbReference>
<protein>
    <recommendedName>
        <fullName evidence="6">Enoyl reductase (ER) domain-containing protein</fullName>
    </recommendedName>
</protein>
<evidence type="ECO:0000259" key="6">
    <source>
        <dbReference type="SMART" id="SM00829"/>
    </source>
</evidence>
<dbReference type="Pfam" id="PF00107">
    <property type="entry name" value="ADH_zinc_N"/>
    <property type="match status" value="1"/>
</dbReference>
<dbReference type="EMBL" id="JBFDAA010000003">
    <property type="protein sequence ID" value="KAL1138321.1"/>
    <property type="molecule type" value="Genomic_DNA"/>
</dbReference>
<reference evidence="7 8" key="1">
    <citation type="submission" date="2024-07" db="EMBL/GenBank/DDBJ databases">
        <title>Chromosome-level genome assembly of the water stick insect Ranatra chinensis (Heteroptera: Nepidae).</title>
        <authorList>
            <person name="Liu X."/>
        </authorList>
    </citation>
    <scope>NUCLEOTIDE SEQUENCE [LARGE SCALE GENOMIC DNA]</scope>
    <source>
        <strain evidence="7">Cailab_2021Rc</strain>
        <tissue evidence="7">Muscle</tissue>
    </source>
</reference>
<comment type="similarity">
    <text evidence="2">Belongs to the zinc-containing alcohol dehydrogenase family. Quinone oxidoreductase subfamily.</text>
</comment>
<dbReference type="AlphaFoldDB" id="A0ABD0YRC9"/>
<keyword evidence="8" id="KW-1185">Reference proteome</keyword>
<name>A0ABD0YRC9_9HEMI</name>
<evidence type="ECO:0000313" key="7">
    <source>
        <dbReference type="EMBL" id="KAL1138321.1"/>
    </source>
</evidence>
<evidence type="ECO:0000313" key="8">
    <source>
        <dbReference type="Proteomes" id="UP001558652"/>
    </source>
</evidence>
<dbReference type="Pfam" id="PF08240">
    <property type="entry name" value="ADH_N"/>
    <property type="match status" value="1"/>
</dbReference>